<dbReference type="SUPFAM" id="SSF103473">
    <property type="entry name" value="MFS general substrate transporter"/>
    <property type="match status" value="2"/>
</dbReference>
<feature type="transmembrane region" description="Helical" evidence="7">
    <location>
        <begin position="235"/>
        <end position="254"/>
    </location>
</feature>
<proteinExistence type="predicted"/>
<dbReference type="InterPro" id="IPR011701">
    <property type="entry name" value="MFS"/>
</dbReference>
<evidence type="ECO:0000313" key="10">
    <source>
        <dbReference type="Proteomes" id="UP000540506"/>
    </source>
</evidence>
<dbReference type="Gene3D" id="1.20.1720.10">
    <property type="entry name" value="Multidrug resistance protein D"/>
    <property type="match status" value="1"/>
</dbReference>
<dbReference type="PANTHER" id="PTHR42718">
    <property type="entry name" value="MAJOR FACILITATOR SUPERFAMILY MULTIDRUG TRANSPORTER MFSC"/>
    <property type="match status" value="1"/>
</dbReference>
<evidence type="ECO:0000256" key="6">
    <source>
        <dbReference type="SAM" id="MobiDB-lite"/>
    </source>
</evidence>
<feature type="transmembrane region" description="Helical" evidence="7">
    <location>
        <begin position="410"/>
        <end position="427"/>
    </location>
</feature>
<name>A0A7W7VYF5_KITKI</name>
<dbReference type="CDD" id="cd17321">
    <property type="entry name" value="MFS_MMR_MDR_like"/>
    <property type="match status" value="1"/>
</dbReference>
<feature type="transmembrane region" description="Helical" evidence="7">
    <location>
        <begin position="366"/>
        <end position="389"/>
    </location>
</feature>
<feature type="transmembrane region" description="Helical" evidence="7">
    <location>
        <begin position="84"/>
        <end position="107"/>
    </location>
</feature>
<feature type="domain" description="Major facilitator superfamily (MFS) profile" evidence="8">
    <location>
        <begin position="17"/>
        <end position="464"/>
    </location>
</feature>
<dbReference type="RefSeq" id="WP_184940843.1">
    <property type="nucleotide sequence ID" value="NZ_JACHJV010000001.1"/>
</dbReference>
<evidence type="ECO:0000256" key="7">
    <source>
        <dbReference type="SAM" id="Phobius"/>
    </source>
</evidence>
<feature type="transmembrane region" description="Helical" evidence="7">
    <location>
        <begin position="336"/>
        <end position="354"/>
    </location>
</feature>
<dbReference type="Proteomes" id="UP000540506">
    <property type="component" value="Unassembled WGS sequence"/>
</dbReference>
<feature type="transmembrane region" description="Helical" evidence="7">
    <location>
        <begin position="310"/>
        <end position="329"/>
    </location>
</feature>
<dbReference type="Pfam" id="PF07690">
    <property type="entry name" value="MFS_1"/>
    <property type="match status" value="1"/>
</dbReference>
<feature type="transmembrane region" description="Helical" evidence="7">
    <location>
        <begin position="171"/>
        <end position="191"/>
    </location>
</feature>
<dbReference type="InterPro" id="IPR020846">
    <property type="entry name" value="MFS_dom"/>
</dbReference>
<keyword evidence="3 7" id="KW-1133">Transmembrane helix</keyword>
<dbReference type="PROSITE" id="PS50850">
    <property type="entry name" value="MFS"/>
    <property type="match status" value="1"/>
</dbReference>
<dbReference type="EMBL" id="JACHJV010000001">
    <property type="protein sequence ID" value="MBB4926998.1"/>
    <property type="molecule type" value="Genomic_DNA"/>
</dbReference>
<keyword evidence="5" id="KW-0046">Antibiotic resistance</keyword>
<dbReference type="PANTHER" id="PTHR42718:SF48">
    <property type="entry name" value="CONSERVED TWO-DOMAIN MEMBRANE PROTEIN-RELATED"/>
    <property type="match status" value="1"/>
</dbReference>
<organism evidence="9 10">
    <name type="scientific">Kitasatospora kifunensis</name>
    <name type="common">Streptomyces kifunensis</name>
    <dbReference type="NCBI Taxonomy" id="58351"/>
    <lineage>
        <taxon>Bacteria</taxon>
        <taxon>Bacillati</taxon>
        <taxon>Actinomycetota</taxon>
        <taxon>Actinomycetes</taxon>
        <taxon>Kitasatosporales</taxon>
        <taxon>Streptomycetaceae</taxon>
        <taxon>Kitasatospora</taxon>
    </lineage>
</organism>
<dbReference type="InterPro" id="IPR036259">
    <property type="entry name" value="MFS_trans_sf"/>
</dbReference>
<evidence type="ECO:0000256" key="1">
    <source>
        <dbReference type="ARBA" id="ARBA00004651"/>
    </source>
</evidence>
<protein>
    <submittedName>
        <fullName evidence="9">EmrB/QacA subfamily drug resistance transporter</fullName>
    </submittedName>
</protein>
<feature type="region of interest" description="Disordered" evidence="6">
    <location>
        <begin position="465"/>
        <end position="495"/>
    </location>
</feature>
<evidence type="ECO:0000256" key="3">
    <source>
        <dbReference type="ARBA" id="ARBA00022989"/>
    </source>
</evidence>
<keyword evidence="4 7" id="KW-0472">Membrane</keyword>
<accession>A0A7W7VYF5</accession>
<sequence length="495" mass="50115">MQIVGNPNSHPGNSRTVFLVVAAAVFVSNLDLFIVNVALPAMNEHFHGSTLTSLSWVLNGYAIVFAALLVPAGRLADRVGHRGAFLAGLALFTLSSALCALAPGVGWLVGARLLQAVGGALLIPTSLALLLDATEPQRRPGAVRAWASVGGVAAGLGPVLGGVLVEADWRWVFLVNLPVGLAGLVAGLRVLPRVRGRGEGPWPDLVGALLLTAAIALLAIGLVKADGWGWGSARVIGSLAAALVLAGGFLLRSARHPAPVVELPLLRVPVFAAANATALLFTIAFSGMLLTSVLWCQQVWGYSALRTGLAVAPGPLLVPPITMAAGGLVRRLGHGRLATLGLLCFTAGIVWWVAAVRTTPGYATELLPGMLLTGVGVALTLPTLIGAAAAALPPTRFATGSAVTTMGRQIGAVIGVAVVVSVLGTPHGAQQALEAFRHAWIAIIVAAVLAVATALVLATAQHWAPTSAGPATTGPTTTPAAADATATVPAGDASR</sequence>
<feature type="transmembrane region" description="Helical" evidence="7">
    <location>
        <begin position="266"/>
        <end position="290"/>
    </location>
</feature>
<feature type="transmembrane region" description="Helical" evidence="7">
    <location>
        <begin position="203"/>
        <end position="223"/>
    </location>
</feature>
<feature type="transmembrane region" description="Helical" evidence="7">
    <location>
        <begin position="17"/>
        <end position="39"/>
    </location>
</feature>
<comment type="subcellular location">
    <subcellularLocation>
        <location evidence="1">Cell membrane</location>
        <topology evidence="1">Multi-pass membrane protein</topology>
    </subcellularLocation>
</comment>
<dbReference type="GO" id="GO:0022857">
    <property type="term" value="F:transmembrane transporter activity"/>
    <property type="evidence" value="ECO:0007669"/>
    <property type="project" value="InterPro"/>
</dbReference>
<comment type="caution">
    <text evidence="9">The sequence shown here is derived from an EMBL/GenBank/DDBJ whole genome shotgun (WGS) entry which is preliminary data.</text>
</comment>
<feature type="transmembrane region" description="Helical" evidence="7">
    <location>
        <begin position="439"/>
        <end position="458"/>
    </location>
</feature>
<feature type="transmembrane region" description="Helical" evidence="7">
    <location>
        <begin position="143"/>
        <end position="165"/>
    </location>
</feature>
<evidence type="ECO:0000259" key="8">
    <source>
        <dbReference type="PROSITE" id="PS50850"/>
    </source>
</evidence>
<reference evidence="9 10" key="1">
    <citation type="submission" date="2020-08" db="EMBL/GenBank/DDBJ databases">
        <title>Sequencing the genomes of 1000 actinobacteria strains.</title>
        <authorList>
            <person name="Klenk H.-P."/>
        </authorList>
    </citation>
    <scope>NUCLEOTIDE SEQUENCE [LARGE SCALE GENOMIC DNA]</scope>
    <source>
        <strain evidence="9 10">DSM 41654</strain>
    </source>
</reference>
<keyword evidence="2 7" id="KW-0812">Transmembrane</keyword>
<dbReference type="Gene3D" id="1.20.1250.20">
    <property type="entry name" value="MFS general substrate transporter like domains"/>
    <property type="match status" value="1"/>
</dbReference>
<evidence type="ECO:0000256" key="5">
    <source>
        <dbReference type="ARBA" id="ARBA00023251"/>
    </source>
</evidence>
<evidence type="ECO:0000256" key="2">
    <source>
        <dbReference type="ARBA" id="ARBA00022692"/>
    </source>
</evidence>
<evidence type="ECO:0000313" key="9">
    <source>
        <dbReference type="EMBL" id="MBB4926998.1"/>
    </source>
</evidence>
<dbReference type="GO" id="GO:0046677">
    <property type="term" value="P:response to antibiotic"/>
    <property type="evidence" value="ECO:0007669"/>
    <property type="project" value="UniProtKB-KW"/>
</dbReference>
<keyword evidence="10" id="KW-1185">Reference proteome</keyword>
<gene>
    <name evidence="9" type="ORF">FHR34_005991</name>
</gene>
<dbReference type="GO" id="GO:0005886">
    <property type="term" value="C:plasma membrane"/>
    <property type="evidence" value="ECO:0007669"/>
    <property type="project" value="UniProtKB-SubCell"/>
</dbReference>
<evidence type="ECO:0000256" key="4">
    <source>
        <dbReference type="ARBA" id="ARBA00023136"/>
    </source>
</evidence>
<dbReference type="AlphaFoldDB" id="A0A7W7VYF5"/>
<feature type="transmembrane region" description="Helical" evidence="7">
    <location>
        <begin position="51"/>
        <end position="72"/>
    </location>
</feature>
<feature type="transmembrane region" description="Helical" evidence="7">
    <location>
        <begin position="113"/>
        <end position="131"/>
    </location>
</feature>